<feature type="transmembrane region" description="Helical" evidence="2">
    <location>
        <begin position="76"/>
        <end position="99"/>
    </location>
</feature>
<feature type="region of interest" description="Disordered" evidence="1">
    <location>
        <begin position="1"/>
        <end position="61"/>
    </location>
</feature>
<proteinExistence type="predicted"/>
<dbReference type="RefSeq" id="WP_369693063.1">
    <property type="nucleotide sequence ID" value="NZ_DYXM01000175.1"/>
</dbReference>
<keyword evidence="2" id="KW-1133">Transmembrane helix</keyword>
<feature type="compositionally biased region" description="Low complexity" evidence="1">
    <location>
        <begin position="14"/>
        <end position="27"/>
    </location>
</feature>
<feature type="compositionally biased region" description="Low complexity" evidence="1">
    <location>
        <begin position="46"/>
        <end position="61"/>
    </location>
</feature>
<protein>
    <submittedName>
        <fullName evidence="3">Uncharacterized protein</fullName>
    </submittedName>
</protein>
<dbReference type="AlphaFoldDB" id="A0A921JYG0"/>
<sequence>MSANSGESGPTVGSRPWSSSPPTSGSSVVGENHAEMPSAVATSVNARAGATSTRASTTSHTPAVESILALISNMGLASIVVALGGAVAVSVSVGGALVGSGRRLPAASW</sequence>
<name>A0A921JYG0_9ACTN</name>
<evidence type="ECO:0000256" key="1">
    <source>
        <dbReference type="SAM" id="MobiDB-lite"/>
    </source>
</evidence>
<accession>A0A921JYG0</accession>
<keyword evidence="2" id="KW-0812">Transmembrane</keyword>
<gene>
    <name evidence="3" type="ORF">K8V11_09145</name>
</gene>
<dbReference type="Proteomes" id="UP000776650">
    <property type="component" value="Unassembled WGS sequence"/>
</dbReference>
<reference evidence="3" key="1">
    <citation type="journal article" date="2021" name="PeerJ">
        <title>Extensive microbial diversity within the chicken gut microbiome revealed by metagenomics and culture.</title>
        <authorList>
            <person name="Gilroy R."/>
            <person name="Ravi A."/>
            <person name="Getino M."/>
            <person name="Pursley I."/>
            <person name="Horton D.L."/>
            <person name="Alikhan N.F."/>
            <person name="Baker D."/>
            <person name="Gharbi K."/>
            <person name="Hall N."/>
            <person name="Watson M."/>
            <person name="Adriaenssens E.M."/>
            <person name="Foster-Nyarko E."/>
            <person name="Jarju S."/>
            <person name="Secka A."/>
            <person name="Antonio M."/>
            <person name="Oren A."/>
            <person name="Chaudhuri R.R."/>
            <person name="La Ragione R."/>
            <person name="Hildebrand F."/>
            <person name="Pallen M.J."/>
        </authorList>
    </citation>
    <scope>NUCLEOTIDE SEQUENCE</scope>
    <source>
        <strain evidence="3">ChiGjej1B1-18357</strain>
    </source>
</reference>
<keyword evidence="2" id="KW-0472">Membrane</keyword>
<evidence type="ECO:0000313" key="4">
    <source>
        <dbReference type="Proteomes" id="UP000776650"/>
    </source>
</evidence>
<evidence type="ECO:0000313" key="3">
    <source>
        <dbReference type="EMBL" id="HJE91159.1"/>
    </source>
</evidence>
<dbReference type="EMBL" id="DYXM01000175">
    <property type="protein sequence ID" value="HJE91159.1"/>
    <property type="molecule type" value="Genomic_DNA"/>
</dbReference>
<comment type="caution">
    <text evidence="3">The sequence shown here is derived from an EMBL/GenBank/DDBJ whole genome shotgun (WGS) entry which is preliminary data.</text>
</comment>
<reference evidence="3" key="2">
    <citation type="submission" date="2021-09" db="EMBL/GenBank/DDBJ databases">
        <authorList>
            <person name="Gilroy R."/>
        </authorList>
    </citation>
    <scope>NUCLEOTIDE SEQUENCE</scope>
    <source>
        <strain evidence="3">ChiGjej1B1-18357</strain>
    </source>
</reference>
<organism evidence="3 4">
    <name type="scientific">Dietzia timorensis</name>
    <dbReference type="NCBI Taxonomy" id="499555"/>
    <lineage>
        <taxon>Bacteria</taxon>
        <taxon>Bacillati</taxon>
        <taxon>Actinomycetota</taxon>
        <taxon>Actinomycetes</taxon>
        <taxon>Mycobacteriales</taxon>
        <taxon>Dietziaceae</taxon>
        <taxon>Dietzia</taxon>
    </lineage>
</organism>
<evidence type="ECO:0000256" key="2">
    <source>
        <dbReference type="SAM" id="Phobius"/>
    </source>
</evidence>